<dbReference type="RefSeq" id="WP_046763909.1">
    <property type="nucleotide sequence ID" value="NZ_LBIC01000005.1"/>
</dbReference>
<keyword evidence="8" id="KW-1185">Reference proteome</keyword>
<evidence type="ECO:0000313" key="7">
    <source>
        <dbReference type="EMBL" id="KKW91903.1"/>
    </source>
</evidence>
<evidence type="ECO:0000256" key="5">
    <source>
        <dbReference type="SAM" id="Phobius"/>
    </source>
</evidence>
<evidence type="ECO:0000256" key="3">
    <source>
        <dbReference type="ARBA" id="ARBA00022989"/>
    </source>
</evidence>
<gene>
    <name evidence="7" type="ORF">YP76_12470</name>
</gene>
<dbReference type="GO" id="GO:0008610">
    <property type="term" value="P:lipid biosynthetic process"/>
    <property type="evidence" value="ECO:0007669"/>
    <property type="project" value="InterPro"/>
</dbReference>
<name>A0A0M3APP8_9SPHN</name>
<feature type="transmembrane region" description="Helical" evidence="5">
    <location>
        <begin position="155"/>
        <end position="174"/>
    </location>
</feature>
<evidence type="ECO:0000313" key="8">
    <source>
        <dbReference type="Proteomes" id="UP000033874"/>
    </source>
</evidence>
<evidence type="ECO:0000256" key="4">
    <source>
        <dbReference type="ARBA" id="ARBA00023136"/>
    </source>
</evidence>
<keyword evidence="3 5" id="KW-1133">Transmembrane helix</keyword>
<comment type="subcellular location">
    <subcellularLocation>
        <location evidence="1">Membrane</location>
    </subcellularLocation>
</comment>
<dbReference type="PATRIC" id="fig|56193.3.peg.2592"/>
<accession>A0A0M3APP8</accession>
<feature type="transmembrane region" description="Helical" evidence="5">
    <location>
        <begin position="75"/>
        <end position="93"/>
    </location>
</feature>
<feature type="transmembrane region" description="Helical" evidence="5">
    <location>
        <begin position="130"/>
        <end position="149"/>
    </location>
</feature>
<evidence type="ECO:0000256" key="1">
    <source>
        <dbReference type="ARBA" id="ARBA00004370"/>
    </source>
</evidence>
<dbReference type="GO" id="GO:0016491">
    <property type="term" value="F:oxidoreductase activity"/>
    <property type="evidence" value="ECO:0007669"/>
    <property type="project" value="InterPro"/>
</dbReference>
<sequence length="284" mass="32042">MSYYGPVLAVTAVILLTEILMGRHRGIYRRDDILVIGLCALLNPLVTRALAGLLIAGAAALLLPQGKGALAHLPLLPSYIGLFLLVEFAFYWGHRWAHEGQRRPALRWLWKIHRTHHAGRYMNVLVTQRINLFWSFVVPTAWITGFAVYLGQGMAAGLVVLTIFCWNLITHSHFRWDDAIRRHPRLGRAFRGIEHLLISPGMHHSHHGYGKDGASYRNYAVTFAFLDWMFGTLHIPEGRPWRYGVPGAQPHWAEEIFYPLVRIPASVQEGGKAHPADAEEKAVA</sequence>
<feature type="transmembrane region" description="Helical" evidence="5">
    <location>
        <begin position="34"/>
        <end position="63"/>
    </location>
</feature>
<proteinExistence type="predicted"/>
<reference evidence="7 8" key="1">
    <citation type="submission" date="2015-04" db="EMBL/GenBank/DDBJ databases">
        <title>Genome sequence of aromatic hydrocarbons-degrading Sphingobium chungbukense DJ77.</title>
        <authorList>
            <person name="Kim Y.-C."/>
            <person name="Chae J.-C."/>
        </authorList>
    </citation>
    <scope>NUCLEOTIDE SEQUENCE [LARGE SCALE GENOMIC DNA]</scope>
    <source>
        <strain evidence="7 8">DJ77</strain>
    </source>
</reference>
<evidence type="ECO:0000259" key="6">
    <source>
        <dbReference type="Pfam" id="PF04116"/>
    </source>
</evidence>
<feature type="transmembrane region" description="Helical" evidence="5">
    <location>
        <begin position="6"/>
        <end position="22"/>
    </location>
</feature>
<dbReference type="AlphaFoldDB" id="A0A0M3APP8"/>
<keyword evidence="4 5" id="KW-0472">Membrane</keyword>
<dbReference type="InterPro" id="IPR006694">
    <property type="entry name" value="Fatty_acid_hydroxylase"/>
</dbReference>
<dbReference type="Pfam" id="PF04116">
    <property type="entry name" value="FA_hydroxylase"/>
    <property type="match status" value="1"/>
</dbReference>
<evidence type="ECO:0000256" key="2">
    <source>
        <dbReference type="ARBA" id="ARBA00022692"/>
    </source>
</evidence>
<dbReference type="Proteomes" id="UP000033874">
    <property type="component" value="Unassembled WGS sequence"/>
</dbReference>
<dbReference type="GO" id="GO:0016020">
    <property type="term" value="C:membrane"/>
    <property type="evidence" value="ECO:0007669"/>
    <property type="project" value="UniProtKB-SubCell"/>
</dbReference>
<comment type="caution">
    <text evidence="7">The sequence shown here is derived from an EMBL/GenBank/DDBJ whole genome shotgun (WGS) entry which is preliminary data.</text>
</comment>
<feature type="domain" description="Fatty acid hydroxylase" evidence="6">
    <location>
        <begin position="82"/>
        <end position="232"/>
    </location>
</feature>
<organism evidence="7 8">
    <name type="scientific">Sphingobium chungbukense</name>
    <dbReference type="NCBI Taxonomy" id="56193"/>
    <lineage>
        <taxon>Bacteria</taxon>
        <taxon>Pseudomonadati</taxon>
        <taxon>Pseudomonadota</taxon>
        <taxon>Alphaproteobacteria</taxon>
        <taxon>Sphingomonadales</taxon>
        <taxon>Sphingomonadaceae</taxon>
        <taxon>Sphingobium</taxon>
    </lineage>
</organism>
<dbReference type="STRING" id="56193.YP76_12470"/>
<protein>
    <recommendedName>
        <fullName evidence="6">Fatty acid hydroxylase domain-containing protein</fullName>
    </recommendedName>
</protein>
<dbReference type="InterPro" id="IPR050307">
    <property type="entry name" value="Sterol_Desaturase_Related"/>
</dbReference>
<dbReference type="PANTHER" id="PTHR11863">
    <property type="entry name" value="STEROL DESATURASE"/>
    <property type="match status" value="1"/>
</dbReference>
<dbReference type="GO" id="GO:0005506">
    <property type="term" value="F:iron ion binding"/>
    <property type="evidence" value="ECO:0007669"/>
    <property type="project" value="InterPro"/>
</dbReference>
<dbReference type="EMBL" id="LBIC01000005">
    <property type="protein sequence ID" value="KKW91903.1"/>
    <property type="molecule type" value="Genomic_DNA"/>
</dbReference>
<keyword evidence="2 5" id="KW-0812">Transmembrane</keyword>